<gene>
    <name evidence="1" type="ORF">ECH7EC869_3565</name>
</gene>
<proteinExistence type="predicted"/>
<organism evidence="1 2">
    <name type="scientific">Escherichia coli O157:H7 (strain EC869)</name>
    <dbReference type="NCBI Taxonomy" id="478008"/>
    <lineage>
        <taxon>Bacteria</taxon>
        <taxon>Pseudomonadati</taxon>
        <taxon>Pseudomonadota</taxon>
        <taxon>Gammaproteobacteria</taxon>
        <taxon>Enterobacterales</taxon>
        <taxon>Enterobacteriaceae</taxon>
        <taxon>Escherichia</taxon>
    </lineage>
</organism>
<evidence type="ECO:0000313" key="2">
    <source>
        <dbReference type="Proteomes" id="UP000004641"/>
    </source>
</evidence>
<dbReference type="EMBL" id="ABHU01000006">
    <property type="protein sequence ID" value="EDU91527.1"/>
    <property type="molecule type" value="Genomic_DNA"/>
</dbReference>
<accession>A0A0H3PTX3</accession>
<sequence>MFFQFFNSNIGYVCMCYLRPYHPVVIAVIDVLCFDNSVEWFSIPFTCDSEVHLSSP</sequence>
<protein>
    <submittedName>
        <fullName evidence="1">Uncharacterized protein</fullName>
    </submittedName>
</protein>
<comment type="caution">
    <text evidence="1">The sequence shown here is derived from an EMBL/GenBank/DDBJ whole genome shotgun (WGS) entry which is preliminary data.</text>
</comment>
<evidence type="ECO:0000313" key="1">
    <source>
        <dbReference type="EMBL" id="EDU91527.1"/>
    </source>
</evidence>
<dbReference type="Proteomes" id="UP000004641">
    <property type="component" value="Unassembled WGS sequence"/>
</dbReference>
<dbReference type="BioCyc" id="ECOL478008-HMP:G76-485088-MONOMER"/>
<name>A0A0H3PTX3_ECO5C</name>
<reference evidence="1 2" key="1">
    <citation type="journal article" date="2011" name="Appl. Environ. Microbiol.">
        <title>Genome signatures of Escherichia coli O157:H7 isolates from the bovine host reservoir.</title>
        <authorList>
            <person name="Eppinger M."/>
            <person name="Mammel M.K."/>
            <person name="Leclerc J.E."/>
            <person name="Ravel J."/>
            <person name="Cebula T.A."/>
        </authorList>
    </citation>
    <scope>NUCLEOTIDE SEQUENCE [LARGE SCALE GENOMIC DNA]</scope>
    <source>
        <strain evidence="1 2">EC869</strain>
    </source>
</reference>
<dbReference type="AlphaFoldDB" id="A0A0H3PTX3"/>